<dbReference type="NCBIfam" id="TIGR01935">
    <property type="entry name" value="NOT-MenG"/>
    <property type="match status" value="1"/>
</dbReference>
<proteinExistence type="inferred from homology"/>
<comment type="cofactor">
    <cofactor evidence="9">
        <name>Mg(2+)</name>
        <dbReference type="ChEBI" id="CHEBI:18420"/>
    </cofactor>
</comment>
<dbReference type="InterPro" id="IPR010203">
    <property type="entry name" value="RraA"/>
</dbReference>
<feature type="binding site" evidence="9">
    <location>
        <begin position="75"/>
        <end position="78"/>
    </location>
    <ligand>
        <name>substrate</name>
    </ligand>
</feature>
<feature type="binding site" evidence="9">
    <location>
        <position position="98"/>
    </location>
    <ligand>
        <name>Mg(2+)</name>
        <dbReference type="ChEBI" id="CHEBI:18420"/>
    </ligand>
</feature>
<accession>A0A3P5XG47</accession>
<dbReference type="Pfam" id="PF03737">
    <property type="entry name" value="RraA-like"/>
    <property type="match status" value="1"/>
</dbReference>
<keyword evidence="12" id="KW-1185">Reference proteome</keyword>
<dbReference type="PANTHER" id="PTHR33254">
    <property type="entry name" value="4-HYDROXY-4-METHYL-2-OXOGLUTARATE ALDOLASE 3-RELATED"/>
    <property type="match status" value="1"/>
</dbReference>
<dbReference type="NCBIfam" id="NF006875">
    <property type="entry name" value="PRK09372.1"/>
    <property type="match status" value="1"/>
</dbReference>
<comment type="function">
    <text evidence="7 10">Catalyzes the aldol cleavage of 4-hydroxy-4-methyl-2-oxoglutarate (HMG) into 2 molecules of pyruvate. Also contains a secondary oxaloacetate (OAA) decarboxylase activity due to the common pyruvate enolate transition state formed following C-C bond cleavage in the retro-aldol and decarboxylation reactions.</text>
</comment>
<dbReference type="PANTHER" id="PTHR33254:SF4">
    <property type="entry name" value="4-HYDROXY-4-METHYL-2-OXOGLUTARATE ALDOLASE 3-RELATED"/>
    <property type="match status" value="1"/>
</dbReference>
<dbReference type="SUPFAM" id="SSF89562">
    <property type="entry name" value="RraA-like"/>
    <property type="match status" value="1"/>
</dbReference>
<evidence type="ECO:0000256" key="1">
    <source>
        <dbReference type="ARBA" id="ARBA00001342"/>
    </source>
</evidence>
<comment type="cofactor">
    <cofactor evidence="2 10">
        <name>a divalent metal cation</name>
        <dbReference type="ChEBI" id="CHEBI:60240"/>
    </cofactor>
</comment>
<evidence type="ECO:0000313" key="12">
    <source>
        <dbReference type="Proteomes" id="UP000270468"/>
    </source>
</evidence>
<reference evidence="11 12" key="1">
    <citation type="submission" date="2018-11" db="EMBL/GenBank/DDBJ databases">
        <authorList>
            <person name="Criscuolo A."/>
        </authorList>
    </citation>
    <scope>NUCLEOTIDE SEQUENCE [LARGE SCALE GENOMIC DNA]</scope>
    <source>
        <strain evidence="11">ATB-66</strain>
    </source>
</reference>
<dbReference type="GO" id="GO:0051252">
    <property type="term" value="P:regulation of RNA metabolic process"/>
    <property type="evidence" value="ECO:0007669"/>
    <property type="project" value="InterPro"/>
</dbReference>
<evidence type="ECO:0000256" key="5">
    <source>
        <dbReference type="ARBA" id="ARBA00022723"/>
    </source>
</evidence>
<gene>
    <name evidence="11" type="primary">rraA</name>
    <name evidence="11" type="ORF">FILTAD_01628</name>
</gene>
<evidence type="ECO:0000256" key="6">
    <source>
        <dbReference type="ARBA" id="ARBA00023239"/>
    </source>
</evidence>
<evidence type="ECO:0000256" key="8">
    <source>
        <dbReference type="ARBA" id="ARBA00047973"/>
    </source>
</evidence>
<evidence type="ECO:0000256" key="10">
    <source>
        <dbReference type="RuleBase" id="RU004338"/>
    </source>
</evidence>
<dbReference type="GO" id="GO:0008428">
    <property type="term" value="F:ribonuclease inhibitor activity"/>
    <property type="evidence" value="ECO:0007669"/>
    <property type="project" value="InterPro"/>
</dbReference>
<dbReference type="EC" id="4.1.3.17" evidence="10"/>
<keyword evidence="9" id="KW-0460">Magnesium</keyword>
<evidence type="ECO:0000256" key="7">
    <source>
        <dbReference type="ARBA" id="ARBA00025046"/>
    </source>
</evidence>
<dbReference type="EMBL" id="UXAV01000039">
    <property type="protein sequence ID" value="VDC27526.1"/>
    <property type="molecule type" value="Genomic_DNA"/>
</dbReference>
<evidence type="ECO:0000256" key="2">
    <source>
        <dbReference type="ARBA" id="ARBA00001968"/>
    </source>
</evidence>
<name>A0A3P5XG47_9BACL</name>
<dbReference type="AlphaFoldDB" id="A0A3P5XG47"/>
<dbReference type="InterPro" id="IPR036704">
    <property type="entry name" value="RraA/RraA-like_sf"/>
</dbReference>
<dbReference type="EC" id="4.1.1.112" evidence="10"/>
<comment type="catalytic activity">
    <reaction evidence="1 10">
        <text>4-hydroxy-4-methyl-2-oxoglutarate = 2 pyruvate</text>
        <dbReference type="Rhea" id="RHEA:22748"/>
        <dbReference type="ChEBI" id="CHEBI:15361"/>
        <dbReference type="ChEBI" id="CHEBI:58276"/>
        <dbReference type="EC" id="4.1.3.17"/>
    </reaction>
</comment>
<evidence type="ECO:0000256" key="3">
    <source>
        <dbReference type="ARBA" id="ARBA00008621"/>
    </source>
</evidence>
<dbReference type="CDD" id="cd16841">
    <property type="entry name" value="RraA_family"/>
    <property type="match status" value="1"/>
</dbReference>
<dbReference type="GO" id="GO:0046872">
    <property type="term" value="F:metal ion binding"/>
    <property type="evidence" value="ECO:0007669"/>
    <property type="project" value="UniProtKB-KW"/>
</dbReference>
<dbReference type="InterPro" id="IPR005493">
    <property type="entry name" value="RraA/RraA-like"/>
</dbReference>
<keyword evidence="6 10" id="KW-0456">Lyase</keyword>
<dbReference type="GO" id="GO:0008948">
    <property type="term" value="F:oxaloacetate decarboxylase activity"/>
    <property type="evidence" value="ECO:0007669"/>
    <property type="project" value="UniProtKB-EC"/>
</dbReference>
<evidence type="ECO:0000256" key="4">
    <source>
        <dbReference type="ARBA" id="ARBA00011233"/>
    </source>
</evidence>
<feature type="binding site" evidence="9">
    <location>
        <position position="97"/>
    </location>
    <ligand>
        <name>substrate</name>
    </ligand>
</feature>
<evidence type="ECO:0000313" key="11">
    <source>
        <dbReference type="EMBL" id="VDC27526.1"/>
    </source>
</evidence>
<dbReference type="RefSeq" id="WP_124069999.1">
    <property type="nucleotide sequence ID" value="NZ_CBCRXF010000001.1"/>
</dbReference>
<dbReference type="Gene3D" id="3.50.30.40">
    <property type="entry name" value="Ribonuclease E inhibitor RraA/RraA-like"/>
    <property type="match status" value="1"/>
</dbReference>
<dbReference type="Proteomes" id="UP000270468">
    <property type="component" value="Unassembled WGS sequence"/>
</dbReference>
<sequence>MTIKTADLCDDFASELTVCSLDMKSFGKHKRFAGPVATVRVFEDNVLVKEALETIPAGYVLVVDGGGSTRCALMGDRLGAIAEDRKLAGVIINGCVRDTVDLGSQEIGVVALGSNPLKSVKEGKGQRDVLLDFGDVQWKPGNYVYADEDGIVVAQRKLD</sequence>
<comment type="catalytic activity">
    <reaction evidence="8 10">
        <text>oxaloacetate + H(+) = pyruvate + CO2</text>
        <dbReference type="Rhea" id="RHEA:15641"/>
        <dbReference type="ChEBI" id="CHEBI:15361"/>
        <dbReference type="ChEBI" id="CHEBI:15378"/>
        <dbReference type="ChEBI" id="CHEBI:16452"/>
        <dbReference type="ChEBI" id="CHEBI:16526"/>
        <dbReference type="EC" id="4.1.1.112"/>
    </reaction>
</comment>
<comment type="similarity">
    <text evidence="3 10">Belongs to the class II aldolase/RraA-like family.</text>
</comment>
<dbReference type="OrthoDB" id="9784786at2"/>
<protein>
    <recommendedName>
        <fullName evidence="10">4-hydroxy-4-methyl-2-oxoglutarate aldolase</fullName>
        <shortName evidence="10">HMG aldolase</shortName>
        <ecNumber evidence="10">4.1.1.112</ecNumber>
        <ecNumber evidence="10">4.1.3.17</ecNumber>
    </recommendedName>
    <alternativeName>
        <fullName evidence="10">Oxaloacetate decarboxylase</fullName>
    </alternativeName>
</protein>
<organism evidence="11 12">
    <name type="scientific">Filibacter tadaridae</name>
    <dbReference type="NCBI Taxonomy" id="2483811"/>
    <lineage>
        <taxon>Bacteria</taxon>
        <taxon>Bacillati</taxon>
        <taxon>Bacillota</taxon>
        <taxon>Bacilli</taxon>
        <taxon>Bacillales</taxon>
        <taxon>Caryophanaceae</taxon>
        <taxon>Filibacter</taxon>
    </lineage>
</organism>
<dbReference type="GO" id="GO:0047443">
    <property type="term" value="F:4-hydroxy-4-methyl-2-oxoglutarate aldolase activity"/>
    <property type="evidence" value="ECO:0007669"/>
    <property type="project" value="UniProtKB-EC"/>
</dbReference>
<evidence type="ECO:0000256" key="9">
    <source>
        <dbReference type="PIRSR" id="PIRSR605493-1"/>
    </source>
</evidence>
<keyword evidence="5 9" id="KW-0479">Metal-binding</keyword>
<comment type="subunit">
    <text evidence="4 10">Homotrimer.</text>
</comment>